<feature type="non-terminal residue" evidence="6">
    <location>
        <position position="1"/>
    </location>
</feature>
<dbReference type="GO" id="GO:0003677">
    <property type="term" value="F:DNA binding"/>
    <property type="evidence" value="ECO:0007669"/>
    <property type="project" value="InterPro"/>
</dbReference>
<dbReference type="NCBIfam" id="TIGR01557">
    <property type="entry name" value="myb_SHAQKYF"/>
    <property type="match status" value="1"/>
</dbReference>
<keyword evidence="7" id="KW-1185">Reference proteome</keyword>
<feature type="region of interest" description="Disordered" evidence="5">
    <location>
        <begin position="25"/>
        <end position="52"/>
    </location>
</feature>
<keyword evidence="3" id="KW-0804">Transcription</keyword>
<organism evidence="6 7">
    <name type="scientific">Mucuna pruriens</name>
    <name type="common">Velvet bean</name>
    <name type="synonym">Dolichos pruriens</name>
    <dbReference type="NCBI Taxonomy" id="157652"/>
    <lineage>
        <taxon>Eukaryota</taxon>
        <taxon>Viridiplantae</taxon>
        <taxon>Streptophyta</taxon>
        <taxon>Embryophyta</taxon>
        <taxon>Tracheophyta</taxon>
        <taxon>Spermatophyta</taxon>
        <taxon>Magnoliopsida</taxon>
        <taxon>eudicotyledons</taxon>
        <taxon>Gunneridae</taxon>
        <taxon>Pentapetalae</taxon>
        <taxon>rosids</taxon>
        <taxon>fabids</taxon>
        <taxon>Fabales</taxon>
        <taxon>Fabaceae</taxon>
        <taxon>Papilionoideae</taxon>
        <taxon>50 kb inversion clade</taxon>
        <taxon>NPAAA clade</taxon>
        <taxon>indigoferoid/millettioid clade</taxon>
        <taxon>Phaseoleae</taxon>
        <taxon>Mucuna</taxon>
    </lineage>
</organism>
<dbReference type="Proteomes" id="UP000257109">
    <property type="component" value="Unassembled WGS sequence"/>
</dbReference>
<evidence type="ECO:0000256" key="5">
    <source>
        <dbReference type="SAM" id="MobiDB-lite"/>
    </source>
</evidence>
<feature type="region of interest" description="Disordered" evidence="5">
    <location>
        <begin position="142"/>
        <end position="197"/>
    </location>
</feature>
<dbReference type="EMBL" id="QJKJ01000821">
    <property type="protein sequence ID" value="RDY10566.1"/>
    <property type="molecule type" value="Genomic_DNA"/>
</dbReference>
<evidence type="ECO:0000256" key="1">
    <source>
        <dbReference type="ARBA" id="ARBA00004123"/>
    </source>
</evidence>
<dbReference type="PANTHER" id="PTHR31442">
    <property type="entry name" value="HOMEODOMAIN-LIKE SUPERFAMILY PROTEIN-RELATED"/>
    <property type="match status" value="1"/>
</dbReference>
<gene>
    <name evidence="6" type="primary">ARR11</name>
    <name evidence="6" type="ORF">CR513_04895</name>
</gene>
<dbReference type="GO" id="GO:0003700">
    <property type="term" value="F:DNA-binding transcription factor activity"/>
    <property type="evidence" value="ECO:0007669"/>
    <property type="project" value="InterPro"/>
</dbReference>
<dbReference type="InterPro" id="IPR006447">
    <property type="entry name" value="Myb_dom_plants"/>
</dbReference>
<evidence type="ECO:0000256" key="3">
    <source>
        <dbReference type="ARBA" id="ARBA00023163"/>
    </source>
</evidence>
<dbReference type="InterPro" id="IPR044841">
    <property type="entry name" value="LUX/BOA-like"/>
</dbReference>
<accession>A0A371I698</accession>
<dbReference type="AlphaFoldDB" id="A0A371I698"/>
<keyword evidence="2" id="KW-0805">Transcription regulation</keyword>
<dbReference type="GO" id="GO:0005634">
    <property type="term" value="C:nucleus"/>
    <property type="evidence" value="ECO:0007669"/>
    <property type="project" value="UniProtKB-SubCell"/>
</dbReference>
<evidence type="ECO:0000313" key="7">
    <source>
        <dbReference type="Proteomes" id="UP000257109"/>
    </source>
</evidence>
<keyword evidence="4" id="KW-0539">Nucleus</keyword>
<evidence type="ECO:0000256" key="2">
    <source>
        <dbReference type="ARBA" id="ARBA00023015"/>
    </source>
</evidence>
<evidence type="ECO:0000313" key="6">
    <source>
        <dbReference type="EMBL" id="RDY10566.1"/>
    </source>
</evidence>
<sequence>MREFHRTYLLFEELRTTQWQVIGANGERNHDDKGGKLKKKRTIDDHTMPGSLISTQGQVQKANGKGNHDDNESRLREKRIFNDRVFADKRSTVWTPELHLKFTEATRARPKQILSWMNEPYLTVRQVASHLQKYKLRLKREEKARNSDLAPVSRSSSSRHKAQFPSPSQVFSSGTKEHKRAFDPGLPPAPNTSLNENHNQNQFLENNIGTEESEILSVDQNQPAPEQDDLIKMFVEDCDSFDLFENERNPGDVDQYCEMLRIVLDGNSSRSIYVLAGLTEPSKRSIFGANETFLLCSNSILEDDRCSVCRYLSYEKV</sequence>
<comment type="subcellular location">
    <subcellularLocation>
        <location evidence="1">Nucleus</location>
    </subcellularLocation>
</comment>
<protein>
    <submittedName>
        <fullName evidence="6">Two-component response regulator ARR11</fullName>
    </submittedName>
</protein>
<dbReference type="OrthoDB" id="1427694at2759"/>
<feature type="compositionally biased region" description="Polar residues" evidence="5">
    <location>
        <begin position="165"/>
        <end position="174"/>
    </location>
</feature>
<reference evidence="6" key="1">
    <citation type="submission" date="2018-05" db="EMBL/GenBank/DDBJ databases">
        <title>Draft genome of Mucuna pruriens seed.</title>
        <authorList>
            <person name="Nnadi N.E."/>
            <person name="Vos R."/>
            <person name="Hasami M.H."/>
            <person name="Devisetty U.K."/>
            <person name="Aguiy J.C."/>
        </authorList>
    </citation>
    <scope>NUCLEOTIDE SEQUENCE [LARGE SCALE GENOMIC DNA]</scope>
    <source>
        <strain evidence="6">JCA_2017</strain>
    </source>
</reference>
<evidence type="ECO:0000256" key="4">
    <source>
        <dbReference type="ARBA" id="ARBA00023242"/>
    </source>
</evidence>
<name>A0A371I698_MUCPR</name>
<dbReference type="SUPFAM" id="SSF46689">
    <property type="entry name" value="Homeodomain-like"/>
    <property type="match status" value="1"/>
</dbReference>
<dbReference type="InterPro" id="IPR009057">
    <property type="entry name" value="Homeodomain-like_sf"/>
</dbReference>
<dbReference type="Gene3D" id="1.10.10.60">
    <property type="entry name" value="Homeodomain-like"/>
    <property type="match status" value="1"/>
</dbReference>
<dbReference type="PANTHER" id="PTHR31442:SF29">
    <property type="entry name" value="HOMEODOMAIN-LIKE SUPERFAMILY PROTEIN"/>
    <property type="match status" value="1"/>
</dbReference>
<proteinExistence type="predicted"/>
<comment type="caution">
    <text evidence="6">The sequence shown here is derived from an EMBL/GenBank/DDBJ whole genome shotgun (WGS) entry which is preliminary data.</text>
</comment>